<reference evidence="2" key="1">
    <citation type="submission" date="2021-09" db="EMBL/GenBank/DDBJ databases">
        <title>Network and meta-omics reveal the key degrader and cooperation patterns in an efficient 1,4-dioxane-degrading microbial community.</title>
        <authorList>
            <person name="Dai C."/>
        </authorList>
    </citation>
    <scope>NUCLEOTIDE SEQUENCE</scope>
    <source>
        <strain evidence="2">ZM13</strain>
    </source>
</reference>
<evidence type="ECO:0000313" key="2">
    <source>
        <dbReference type="EMBL" id="UOK71850.1"/>
    </source>
</evidence>
<dbReference type="Gene3D" id="3.10.620.30">
    <property type="match status" value="1"/>
</dbReference>
<name>A0A9E6ZZZ8_9HYPH</name>
<dbReference type="Proteomes" id="UP000831684">
    <property type="component" value="Chromosome"/>
</dbReference>
<dbReference type="AlphaFoldDB" id="A0A9E6ZZZ8"/>
<dbReference type="EMBL" id="CP083239">
    <property type="protein sequence ID" value="UOK71850.1"/>
    <property type="molecule type" value="Genomic_DNA"/>
</dbReference>
<dbReference type="PANTHER" id="PTHR33490:SF7">
    <property type="entry name" value="BLR2979 PROTEIN"/>
    <property type="match status" value="1"/>
</dbReference>
<accession>A0A9E6ZZZ8</accession>
<dbReference type="Pfam" id="PF08379">
    <property type="entry name" value="Bact_transglu_N"/>
    <property type="match status" value="1"/>
</dbReference>
<dbReference type="SMART" id="SM00460">
    <property type="entry name" value="TGc"/>
    <property type="match status" value="1"/>
</dbReference>
<dbReference type="PANTHER" id="PTHR33490">
    <property type="entry name" value="BLR5614 PROTEIN-RELATED"/>
    <property type="match status" value="1"/>
</dbReference>
<dbReference type="RefSeq" id="WP_244379345.1">
    <property type="nucleotide sequence ID" value="NZ_CP083239.1"/>
</dbReference>
<proteinExistence type="predicted"/>
<gene>
    <name evidence="2" type="ORF">K9D25_03765</name>
</gene>
<feature type="domain" description="Transglutaminase-like" evidence="1">
    <location>
        <begin position="176"/>
        <end position="247"/>
    </location>
</feature>
<dbReference type="KEGG" id="apol:K9D25_03765"/>
<dbReference type="SUPFAM" id="SSF54001">
    <property type="entry name" value="Cysteine proteinases"/>
    <property type="match status" value="1"/>
</dbReference>
<dbReference type="InterPro" id="IPR013589">
    <property type="entry name" value="Bac_transglu_N"/>
</dbReference>
<sequence>MKYDIHQATTYSYASSVPVARHVVRMVPVERPNQRVVASHFAVEPEPVEWTETRDFFGNKVVHIRIETPHRSFVVKTRARVEVDAPADIAADSGPSWEETRAAANASLDLSGRSPAHFLFPSPAVPLSPAITEWVATSFPPGRPMLAACIEVMNRIHAEFTYDPRATDVSTPPLEAFEMRAGVCQDFAHIMIAGLRGLGLPAAYVSGFLRTEPPPGKERLQGADATHAWVAVWCGDAIGWQGLDPTNALTVATDHVVLAVGRDYTDVAPIGGVVFGSGRQKLKVEVDVIPMPEEPARKGPAVPPA</sequence>
<evidence type="ECO:0000259" key="1">
    <source>
        <dbReference type="SMART" id="SM00460"/>
    </source>
</evidence>
<dbReference type="InterPro" id="IPR038765">
    <property type="entry name" value="Papain-like_cys_pep_sf"/>
</dbReference>
<protein>
    <submittedName>
        <fullName evidence="2">Transglutaminase family protein</fullName>
    </submittedName>
</protein>
<organism evidence="2 3">
    <name type="scientific">Ancylobacter polymorphus</name>
    <dbReference type="NCBI Taxonomy" id="223390"/>
    <lineage>
        <taxon>Bacteria</taxon>
        <taxon>Pseudomonadati</taxon>
        <taxon>Pseudomonadota</taxon>
        <taxon>Alphaproteobacteria</taxon>
        <taxon>Hyphomicrobiales</taxon>
        <taxon>Xanthobacteraceae</taxon>
        <taxon>Ancylobacter</taxon>
    </lineage>
</organism>
<dbReference type="InterPro" id="IPR002931">
    <property type="entry name" value="Transglutaminase-like"/>
</dbReference>
<dbReference type="Pfam" id="PF01841">
    <property type="entry name" value="Transglut_core"/>
    <property type="match status" value="1"/>
</dbReference>
<evidence type="ECO:0000313" key="3">
    <source>
        <dbReference type="Proteomes" id="UP000831684"/>
    </source>
</evidence>